<reference evidence="1" key="2">
    <citation type="journal article" date="2023" name="Science">
        <title>Genomic signatures of disease resistance in endangered staghorn corals.</title>
        <authorList>
            <person name="Vollmer S.V."/>
            <person name="Selwyn J.D."/>
            <person name="Despard B.A."/>
            <person name="Roesel C.L."/>
        </authorList>
    </citation>
    <scope>NUCLEOTIDE SEQUENCE</scope>
    <source>
        <strain evidence="1">K2</strain>
    </source>
</reference>
<dbReference type="EMBL" id="JARQWQ010000238">
    <property type="protein sequence ID" value="KAK2546952.1"/>
    <property type="molecule type" value="Genomic_DNA"/>
</dbReference>
<feature type="non-terminal residue" evidence="1">
    <location>
        <position position="1"/>
    </location>
</feature>
<sequence>LFAPRRTKLESYVNSNKMSENLYFESINLLANDFNDKKMTAGEARTSKPTEAVVSTVKNNFYVRLL</sequence>
<comment type="caution">
    <text evidence="1">The sequence shown here is derived from an EMBL/GenBank/DDBJ whole genome shotgun (WGS) entry which is preliminary data.</text>
</comment>
<protein>
    <submittedName>
        <fullName evidence="1">Uncharacterized protein</fullName>
    </submittedName>
</protein>
<dbReference type="AlphaFoldDB" id="A0AAD9PQ42"/>
<proteinExistence type="predicted"/>
<reference evidence="1" key="1">
    <citation type="journal article" date="2023" name="G3 (Bethesda)">
        <title>Whole genome assembly and annotation of the endangered Caribbean coral Acropora cervicornis.</title>
        <authorList>
            <person name="Selwyn J.D."/>
            <person name="Vollmer S.V."/>
        </authorList>
    </citation>
    <scope>NUCLEOTIDE SEQUENCE</scope>
    <source>
        <strain evidence="1">K2</strain>
    </source>
</reference>
<evidence type="ECO:0000313" key="1">
    <source>
        <dbReference type="EMBL" id="KAK2546952.1"/>
    </source>
</evidence>
<name>A0AAD9PQ42_ACRCE</name>
<gene>
    <name evidence="1" type="ORF">P5673_033311</name>
</gene>
<organism evidence="1 2">
    <name type="scientific">Acropora cervicornis</name>
    <name type="common">Staghorn coral</name>
    <dbReference type="NCBI Taxonomy" id="6130"/>
    <lineage>
        <taxon>Eukaryota</taxon>
        <taxon>Metazoa</taxon>
        <taxon>Cnidaria</taxon>
        <taxon>Anthozoa</taxon>
        <taxon>Hexacorallia</taxon>
        <taxon>Scleractinia</taxon>
        <taxon>Astrocoeniina</taxon>
        <taxon>Acroporidae</taxon>
        <taxon>Acropora</taxon>
    </lineage>
</organism>
<evidence type="ECO:0000313" key="2">
    <source>
        <dbReference type="Proteomes" id="UP001249851"/>
    </source>
</evidence>
<dbReference type="Proteomes" id="UP001249851">
    <property type="component" value="Unassembled WGS sequence"/>
</dbReference>
<accession>A0AAD9PQ42</accession>
<keyword evidence="2" id="KW-1185">Reference proteome</keyword>